<evidence type="ECO:0000313" key="2">
    <source>
        <dbReference type="Proteomes" id="UP001055811"/>
    </source>
</evidence>
<name>A0ACB9AKU1_CICIN</name>
<protein>
    <submittedName>
        <fullName evidence="1">Uncharacterized protein</fullName>
    </submittedName>
</protein>
<sequence>MMTFEEEGNRKIESDYSDRLSNGNDSTYSSSPQGAPTENCCLITLILSCTVAAGVLYFNDFSHALISQSLLKALETDDWKSYGLSIKSIWFVIKSNESMEVAMKNTHDMLSKIATNDGHGENSPYFDGWKAYDANPFHTQHNPGGVIQMGLAENQLCFDLIQEWIQANPAASICTPQGASDFKETAIFQDYHGLPEFRTAIANFMSRVRGNRVTFDPDRIVMSGGATGAHETVAFCLANPGEAFLVPTPYYPGFDRDLRWRTGVQLLPVVCESSNNFKITREALETAYEKAKTANIKVKGLLITNPSNPLGTFLDRETLKDLVTFITDKNIHIICDEIYAGTVTNGDEFVSIAEIINEEPKCNLDLIHIVYSLSKDMGFPGFRVGIVYSYNNNVVNIARKMSSFGLVSTQTQHMLASMLSDNKFVDNFISESRIRLAHRHDMFTRGLAQVGIGSLESNAGLFFWMDLRRFLKEPTFECEMTFWRTIIYDIKLNVSPGSSFHCSEPGWFRVCFANMDDETTMIALRRIKTFVLKNKMLEIKTMRQCWQNNQHRLSSRRLDDILTPHRMSPHSPLASPLLRAQN</sequence>
<dbReference type="Proteomes" id="UP001055811">
    <property type="component" value="Linkage Group LG07"/>
</dbReference>
<reference evidence="1 2" key="2">
    <citation type="journal article" date="2022" name="Mol. Ecol. Resour.">
        <title>The genomes of chicory, endive, great burdock and yacon provide insights into Asteraceae paleo-polyploidization history and plant inulin production.</title>
        <authorList>
            <person name="Fan W."/>
            <person name="Wang S."/>
            <person name="Wang H."/>
            <person name="Wang A."/>
            <person name="Jiang F."/>
            <person name="Liu H."/>
            <person name="Zhao H."/>
            <person name="Xu D."/>
            <person name="Zhang Y."/>
        </authorList>
    </citation>
    <scope>NUCLEOTIDE SEQUENCE [LARGE SCALE GENOMIC DNA]</scope>
    <source>
        <strain evidence="2">cv. Punajuju</strain>
        <tissue evidence="1">Leaves</tissue>
    </source>
</reference>
<evidence type="ECO:0000313" key="1">
    <source>
        <dbReference type="EMBL" id="KAI3710777.1"/>
    </source>
</evidence>
<reference evidence="2" key="1">
    <citation type="journal article" date="2022" name="Mol. Ecol. Resour.">
        <title>The genomes of chicory, endive, great burdock and yacon provide insights into Asteraceae palaeo-polyploidization history and plant inulin production.</title>
        <authorList>
            <person name="Fan W."/>
            <person name="Wang S."/>
            <person name="Wang H."/>
            <person name="Wang A."/>
            <person name="Jiang F."/>
            <person name="Liu H."/>
            <person name="Zhao H."/>
            <person name="Xu D."/>
            <person name="Zhang Y."/>
        </authorList>
    </citation>
    <scope>NUCLEOTIDE SEQUENCE [LARGE SCALE GENOMIC DNA]</scope>
    <source>
        <strain evidence="2">cv. Punajuju</strain>
    </source>
</reference>
<gene>
    <name evidence="1" type="ORF">L2E82_40571</name>
</gene>
<organism evidence="1 2">
    <name type="scientific">Cichorium intybus</name>
    <name type="common">Chicory</name>
    <dbReference type="NCBI Taxonomy" id="13427"/>
    <lineage>
        <taxon>Eukaryota</taxon>
        <taxon>Viridiplantae</taxon>
        <taxon>Streptophyta</taxon>
        <taxon>Embryophyta</taxon>
        <taxon>Tracheophyta</taxon>
        <taxon>Spermatophyta</taxon>
        <taxon>Magnoliopsida</taxon>
        <taxon>eudicotyledons</taxon>
        <taxon>Gunneridae</taxon>
        <taxon>Pentapetalae</taxon>
        <taxon>asterids</taxon>
        <taxon>campanulids</taxon>
        <taxon>Asterales</taxon>
        <taxon>Asteraceae</taxon>
        <taxon>Cichorioideae</taxon>
        <taxon>Cichorieae</taxon>
        <taxon>Cichoriinae</taxon>
        <taxon>Cichorium</taxon>
    </lineage>
</organism>
<dbReference type="EMBL" id="CM042015">
    <property type="protein sequence ID" value="KAI3710777.1"/>
    <property type="molecule type" value="Genomic_DNA"/>
</dbReference>
<keyword evidence="2" id="KW-1185">Reference proteome</keyword>
<comment type="caution">
    <text evidence="1">The sequence shown here is derived from an EMBL/GenBank/DDBJ whole genome shotgun (WGS) entry which is preliminary data.</text>
</comment>
<proteinExistence type="predicted"/>
<accession>A0ACB9AKU1</accession>